<feature type="compositionally biased region" description="Basic and acidic residues" evidence="8">
    <location>
        <begin position="56"/>
        <end position="87"/>
    </location>
</feature>
<feature type="transmembrane region" description="Helical" evidence="9">
    <location>
        <begin position="466"/>
        <end position="487"/>
    </location>
</feature>
<dbReference type="Gene3D" id="1.10.287.70">
    <property type="match status" value="1"/>
</dbReference>
<evidence type="ECO:0000259" key="11">
    <source>
        <dbReference type="Pfam" id="PF20519"/>
    </source>
</evidence>
<dbReference type="InterPro" id="IPR046791">
    <property type="entry name" value="Polycystin_dom"/>
</dbReference>
<evidence type="ECO:0000313" key="12">
    <source>
        <dbReference type="EMBL" id="CAD9101733.1"/>
    </source>
</evidence>
<feature type="transmembrane region" description="Helical" evidence="9">
    <location>
        <begin position="426"/>
        <end position="445"/>
    </location>
</feature>
<evidence type="ECO:0000256" key="7">
    <source>
        <dbReference type="PIRSR" id="PIRSR603915-2"/>
    </source>
</evidence>
<dbReference type="Pfam" id="PF08016">
    <property type="entry name" value="PKD_channel"/>
    <property type="match status" value="1"/>
</dbReference>
<dbReference type="PRINTS" id="PR01433">
    <property type="entry name" value="POLYCYSTIN2"/>
</dbReference>
<feature type="region of interest" description="Disordered" evidence="8">
    <location>
        <begin position="48"/>
        <end position="115"/>
    </location>
</feature>
<name>A0A7S1PUN9_NEODS</name>
<organism evidence="12">
    <name type="scientific">Neobodo designis</name>
    <name type="common">Flagellated protozoan</name>
    <name type="synonym">Bodo designis</name>
    <dbReference type="NCBI Taxonomy" id="312471"/>
    <lineage>
        <taxon>Eukaryota</taxon>
        <taxon>Discoba</taxon>
        <taxon>Euglenozoa</taxon>
        <taxon>Kinetoplastea</taxon>
        <taxon>Metakinetoplastina</taxon>
        <taxon>Neobodonida</taxon>
        <taxon>Neobodo</taxon>
    </lineage>
</organism>
<dbReference type="AlphaFoldDB" id="A0A7S1PUN9"/>
<keyword evidence="3 9" id="KW-0812">Transmembrane</keyword>
<feature type="transmembrane region" description="Helical" evidence="9">
    <location>
        <begin position="377"/>
        <end position="401"/>
    </location>
</feature>
<dbReference type="GO" id="GO:0005509">
    <property type="term" value="F:calcium ion binding"/>
    <property type="evidence" value="ECO:0007669"/>
    <property type="project" value="InterPro"/>
</dbReference>
<dbReference type="InterPro" id="IPR051223">
    <property type="entry name" value="Polycystin"/>
</dbReference>
<evidence type="ECO:0008006" key="13">
    <source>
        <dbReference type="Google" id="ProtNLM"/>
    </source>
</evidence>
<keyword evidence="4 9" id="KW-1133">Transmembrane helix</keyword>
<gene>
    <name evidence="12" type="ORF">NDES1114_LOCUS7598</name>
</gene>
<feature type="region of interest" description="Disordered" evidence="8">
    <location>
        <begin position="1"/>
        <end position="22"/>
    </location>
</feature>
<evidence type="ECO:0000256" key="2">
    <source>
        <dbReference type="ARBA" id="ARBA00007200"/>
    </source>
</evidence>
<feature type="transmembrane region" description="Helical" evidence="9">
    <location>
        <begin position="555"/>
        <end position="580"/>
    </location>
</feature>
<keyword evidence="5 9" id="KW-0472">Membrane</keyword>
<evidence type="ECO:0000256" key="5">
    <source>
        <dbReference type="ARBA" id="ARBA00023136"/>
    </source>
</evidence>
<feature type="domain" description="Polycystin cation channel PKD1/PKD2" evidence="10">
    <location>
        <begin position="436"/>
        <end position="652"/>
    </location>
</feature>
<comment type="subcellular location">
    <subcellularLocation>
        <location evidence="1">Membrane</location>
        <topology evidence="1">Multi-pass membrane protein</topology>
    </subcellularLocation>
</comment>
<feature type="region of interest" description="Disordered" evidence="8">
    <location>
        <begin position="980"/>
        <end position="1049"/>
    </location>
</feature>
<dbReference type="Pfam" id="PF20519">
    <property type="entry name" value="Polycystin_dom"/>
    <property type="match status" value="1"/>
</dbReference>
<evidence type="ECO:0000256" key="8">
    <source>
        <dbReference type="SAM" id="MobiDB-lite"/>
    </source>
</evidence>
<accession>A0A7S1PUN9</accession>
<evidence type="ECO:0000256" key="1">
    <source>
        <dbReference type="ARBA" id="ARBA00004141"/>
    </source>
</evidence>
<feature type="compositionally biased region" description="Low complexity" evidence="8">
    <location>
        <begin position="88"/>
        <end position="102"/>
    </location>
</feature>
<evidence type="ECO:0000256" key="3">
    <source>
        <dbReference type="ARBA" id="ARBA00022692"/>
    </source>
</evidence>
<sequence>MLGNRRPRAKPLSSEASDPTISHVDRLRALRAESKDKVYFSALHQAQNKRLFTQQTEERRAARLQADAEAKENLRRREKGAKAKPEAAGDAPAPAAAAASSPAPEPPKPDKPEEDVAAVRGDLRREAEQERVHGLSVRLLPFDVVQEQIATILVERWLLRDFILHVPFLTIFMIFFIGRRRFAEEFFAIDAAYKSLAVEPLPPTHPFTGEQNRYPYFQKPFEEIGNEEDWYDFLEAIAVPKLFATVPRSGIPPQDITIFSGNVVPIGAYRVRFKHVRDRTCTPNEAWYPANESWFPRECYGEYEDSREQRNAYALEPGAKVYHWQECDSSVLRITGRFSSYDCGGYIIEIPVDTNATAAYQLVNEARKARLAKTLTLRFASLDFIAYSTSASAFLYVRLAIEVTPGGGFMPWNHIRTFRGGGQPGWVVVDILFGLMVIFAIYRLIEDFRKHYELTKKRASYFADAWNILSILNTIFFSISLVMHYTWLGLSLATGPVFGPERSEEDLRTYPTRLAQLEEFSKLTLYFNSINAVLSTIVLLKFARTNQRLNILQRTVAGSIGHLLSVLIIFGLIVVAYGVAGNMLFGRMLREYRTVTEAIVSNFRSLMGDFKYWDLFLTNRFLAFLYFWSFVILGLFIMLNFIVAILMRGFEEEANKTRRVELTKSLQKALATSHNTWANLKITLLNIFRGRETPESMLFTGMKSMAAEFNERGEVDFSQIFISRDDFTGAIPPVDVALYGDEYFDELWLRFLNELDMRRRAKSDKTLSQVSAQVYENARDAAVDVLYRYHAQIYGIAEKVENHVIEAVKAERAIARQMRRLKEPPSWELIEEADAARAAFDSEEQRRNMHTFYSARCAMGNKSWPYTLGSDLNKRPIRARSIADIVGDLERRCEELFHVFPDCVPYDRFMREQEAAAATRGSNPGGAPDEHFPIWPEARGTLRDVRVLLNDVLADIHAFKQTPLYDKWLSGDVVFSPPHAFHELETPEGPGVDDDDGYDFDETTEPPRSFDRHGARSFRAGSGRRGSRYQPVADDDSGWQAAAPYGGGR</sequence>
<feature type="compositionally biased region" description="Acidic residues" evidence="8">
    <location>
        <begin position="991"/>
        <end position="1004"/>
    </location>
</feature>
<evidence type="ECO:0000256" key="4">
    <source>
        <dbReference type="ARBA" id="ARBA00022989"/>
    </source>
</evidence>
<feature type="transmembrane region" description="Helical" evidence="9">
    <location>
        <begin position="523"/>
        <end position="543"/>
    </location>
</feature>
<reference evidence="12" key="1">
    <citation type="submission" date="2021-01" db="EMBL/GenBank/DDBJ databases">
        <authorList>
            <person name="Corre E."/>
            <person name="Pelletier E."/>
            <person name="Niang G."/>
            <person name="Scheremetjew M."/>
            <person name="Finn R."/>
            <person name="Kale V."/>
            <person name="Holt S."/>
            <person name="Cochrane G."/>
            <person name="Meng A."/>
            <person name="Brown T."/>
            <person name="Cohen L."/>
        </authorList>
    </citation>
    <scope>NUCLEOTIDE SEQUENCE</scope>
    <source>
        <strain evidence="12">CCAP 1951/1</strain>
    </source>
</reference>
<dbReference type="InterPro" id="IPR013122">
    <property type="entry name" value="PKD1_2_channel"/>
</dbReference>
<feature type="transmembrane region" description="Helical" evidence="9">
    <location>
        <begin position="621"/>
        <end position="646"/>
    </location>
</feature>
<proteinExistence type="inferred from homology"/>
<dbReference type="GO" id="GO:0016020">
    <property type="term" value="C:membrane"/>
    <property type="evidence" value="ECO:0007669"/>
    <property type="project" value="UniProtKB-SubCell"/>
</dbReference>
<feature type="transmembrane region" description="Helical" evidence="9">
    <location>
        <begin position="157"/>
        <end position="177"/>
    </location>
</feature>
<comment type="similarity">
    <text evidence="2">Belongs to the polycystin family.</text>
</comment>
<dbReference type="PANTHER" id="PTHR10877">
    <property type="entry name" value="POLYCYSTIN FAMILY MEMBER"/>
    <property type="match status" value="1"/>
</dbReference>
<evidence type="ECO:0000256" key="6">
    <source>
        <dbReference type="ARBA" id="ARBA00023180"/>
    </source>
</evidence>
<feature type="region of interest" description="Disordered" evidence="8">
    <location>
        <begin position="915"/>
        <end position="934"/>
    </location>
</feature>
<feature type="domain" description="Polycystin" evidence="11">
    <location>
        <begin position="222"/>
        <end position="418"/>
    </location>
</feature>
<dbReference type="PANTHER" id="PTHR10877:SF183">
    <property type="entry name" value="AT14535P-RELATED"/>
    <property type="match status" value="1"/>
</dbReference>
<keyword evidence="6" id="KW-0325">Glycoprotein</keyword>
<evidence type="ECO:0000259" key="10">
    <source>
        <dbReference type="Pfam" id="PF08016"/>
    </source>
</evidence>
<evidence type="ECO:0000256" key="9">
    <source>
        <dbReference type="SAM" id="Phobius"/>
    </source>
</evidence>
<protein>
    <recommendedName>
        <fullName evidence="13">Polycystin cation channel PKD1/PKD2 domain-containing protein</fullName>
    </recommendedName>
</protein>
<feature type="disulfide bond" evidence="7">
    <location>
        <begin position="281"/>
        <end position="299"/>
    </location>
</feature>
<dbReference type="EMBL" id="HBGF01011419">
    <property type="protein sequence ID" value="CAD9101733.1"/>
    <property type="molecule type" value="Transcribed_RNA"/>
</dbReference>
<dbReference type="InterPro" id="IPR003915">
    <property type="entry name" value="PKD_2"/>
</dbReference>